<dbReference type="Gene3D" id="3.30.420.10">
    <property type="entry name" value="Ribonuclease H-like superfamily/Ribonuclease H"/>
    <property type="match status" value="1"/>
</dbReference>
<dbReference type="InterPro" id="IPR013520">
    <property type="entry name" value="Ribonucl_H"/>
</dbReference>
<dbReference type="GO" id="GO:0005829">
    <property type="term" value="C:cytosol"/>
    <property type="evidence" value="ECO:0007669"/>
    <property type="project" value="TreeGrafter"/>
</dbReference>
<name>A0A084K0C2_NONUL</name>
<evidence type="ECO:0000313" key="7">
    <source>
        <dbReference type="Proteomes" id="UP000239997"/>
    </source>
</evidence>
<dbReference type="PANTHER" id="PTHR30231:SF41">
    <property type="entry name" value="DNA POLYMERASE III SUBUNIT EPSILON"/>
    <property type="match status" value="1"/>
</dbReference>
<dbReference type="InterPro" id="IPR006054">
    <property type="entry name" value="DnaQ"/>
</dbReference>
<dbReference type="EMBL" id="JPJI01000003">
    <property type="protein sequence ID" value="KEZ94656.1"/>
    <property type="molecule type" value="Genomic_DNA"/>
</dbReference>
<dbReference type="Proteomes" id="UP000028531">
    <property type="component" value="Unassembled WGS sequence"/>
</dbReference>
<proteinExistence type="predicted"/>
<reference evidence="4 6" key="1">
    <citation type="submission" date="2014-07" db="EMBL/GenBank/DDBJ databases">
        <title>Draft genome sequence of Nonlabens ulvanivorans, an ulvan degrading bacterium.</title>
        <authorList>
            <person name="Kopel M."/>
            <person name="Helbert W."/>
            <person name="Henrissat B."/>
            <person name="Doniger T."/>
            <person name="Banin E."/>
        </authorList>
    </citation>
    <scope>NUCLEOTIDE SEQUENCE [LARGE SCALE GENOMIC DNA]</scope>
    <source>
        <strain evidence="4 6">PLR</strain>
    </source>
</reference>
<evidence type="ECO:0000313" key="6">
    <source>
        <dbReference type="Proteomes" id="UP000028531"/>
    </source>
</evidence>
<keyword evidence="4" id="KW-0540">Nuclease</keyword>
<dbReference type="Pfam" id="PF01541">
    <property type="entry name" value="GIY-YIG"/>
    <property type="match status" value="1"/>
</dbReference>
<keyword evidence="4" id="KW-0378">Hydrolase</keyword>
<dbReference type="InterPro" id="IPR035901">
    <property type="entry name" value="GIY-YIG_endonuc_sf"/>
</dbReference>
<dbReference type="InterPro" id="IPR000305">
    <property type="entry name" value="GIY-YIG_endonuc"/>
</dbReference>
<dbReference type="GO" id="GO:0008408">
    <property type="term" value="F:3'-5' exonuclease activity"/>
    <property type="evidence" value="ECO:0007669"/>
    <property type="project" value="TreeGrafter"/>
</dbReference>
<evidence type="ECO:0000313" key="4">
    <source>
        <dbReference type="EMBL" id="KEZ94656.1"/>
    </source>
</evidence>
<reference evidence="5 7" key="2">
    <citation type="submission" date="2018-03" db="EMBL/GenBank/DDBJ databases">
        <title>Genomic Encyclopedia of Archaeal and Bacterial Type Strains, Phase II (KMG-II): from individual species to whole genera.</title>
        <authorList>
            <person name="Goeker M."/>
        </authorList>
    </citation>
    <scope>NUCLEOTIDE SEQUENCE [LARGE SCALE GENOMIC DNA]</scope>
    <source>
        <strain evidence="5 7">DSM 22727</strain>
    </source>
</reference>
<dbReference type="SUPFAM" id="SSF53098">
    <property type="entry name" value="Ribonuclease H-like"/>
    <property type="match status" value="1"/>
</dbReference>
<dbReference type="SMART" id="SM00479">
    <property type="entry name" value="EXOIII"/>
    <property type="match status" value="1"/>
</dbReference>
<dbReference type="NCBIfam" id="TIGR00573">
    <property type="entry name" value="dnaq"/>
    <property type="match status" value="1"/>
</dbReference>
<organism evidence="4 6">
    <name type="scientific">Nonlabens ulvanivorans</name>
    <name type="common">Persicivirga ulvanivorans</name>
    <dbReference type="NCBI Taxonomy" id="906888"/>
    <lineage>
        <taxon>Bacteria</taxon>
        <taxon>Pseudomonadati</taxon>
        <taxon>Bacteroidota</taxon>
        <taxon>Flavobacteriia</taxon>
        <taxon>Flavobacteriales</taxon>
        <taxon>Flavobacteriaceae</taxon>
        <taxon>Nonlabens</taxon>
    </lineage>
</organism>
<sequence>MYAIVDVETTGGKFNEEGITEIAIYKFDGHEIVDQFASLVNPEKEIQPFVVKLTGINNKMLVRAPKFYEVAKRVIEIMDGAVLVAHNANFDYRMLRIEFERLGYEFQTQTLCTVELAQKLMPEEDSYSLGKLTRSLGIPIIDRHRATGDALATVKLFKMLMAKDTDKTIISTSLKSETRRKVEPNLKKLIEKSESTTGVYYFYNQDNELIYLGKSKNIKKRITQLFTSSQPKQKKIKKLVTDISFEKTGNELIALLKENVEVKKNKPKFNKPLKRKNFSHGLYSFIDDHGYINLAVKNIGKDMSYITSFSSLKSGKNFLEKMVSEHQLCKKLVGLEKTDSSCENYPIEKCLGACIRKEDKESYNNRVQEIIDQNSFVNKNIIIVDNGREATERSAIMIEDGIVLGYGFVDLQFQVTHPQVLKKVITPLSNNLDSRHIVQSYLRHKKVKRIIEY</sequence>
<dbReference type="GO" id="GO:0045004">
    <property type="term" value="P:DNA replication proofreading"/>
    <property type="evidence" value="ECO:0007669"/>
    <property type="project" value="TreeGrafter"/>
</dbReference>
<dbReference type="Proteomes" id="UP000239997">
    <property type="component" value="Unassembled WGS sequence"/>
</dbReference>
<dbReference type="GO" id="GO:0003887">
    <property type="term" value="F:DNA-directed DNA polymerase activity"/>
    <property type="evidence" value="ECO:0007669"/>
    <property type="project" value="InterPro"/>
</dbReference>
<dbReference type="InterPro" id="IPR012337">
    <property type="entry name" value="RNaseH-like_sf"/>
</dbReference>
<comment type="subunit">
    <text evidence="2">DNA polymerase III contains a core (composed of alpha, epsilon and theta chains) that associates with a tau subunit. This core dimerizes to form the POLIII' complex. PolIII' associates with the gamma complex (composed of gamma, delta, delta', psi and chi chains) and with the beta chain to form the complete DNA polymerase III complex.</text>
</comment>
<dbReference type="FunFam" id="3.30.420.10:FF:000045">
    <property type="entry name" value="3'-5' exonuclease DinG"/>
    <property type="match status" value="1"/>
</dbReference>
<dbReference type="SMART" id="SM00465">
    <property type="entry name" value="GIYc"/>
    <property type="match status" value="1"/>
</dbReference>
<dbReference type="GO" id="GO:0006289">
    <property type="term" value="P:nucleotide-excision repair"/>
    <property type="evidence" value="ECO:0007669"/>
    <property type="project" value="InterPro"/>
</dbReference>
<keyword evidence="4" id="KW-0269">Exonuclease</keyword>
<dbReference type="EMBL" id="PVNA01000008">
    <property type="protein sequence ID" value="PRX12084.1"/>
    <property type="molecule type" value="Genomic_DNA"/>
</dbReference>
<dbReference type="InterPro" id="IPR047296">
    <property type="entry name" value="GIY-YIG_UvrC_Cho"/>
</dbReference>
<evidence type="ECO:0000313" key="5">
    <source>
        <dbReference type="EMBL" id="PRX12084.1"/>
    </source>
</evidence>
<keyword evidence="7" id="KW-1185">Reference proteome</keyword>
<dbReference type="Pfam" id="PF00929">
    <property type="entry name" value="RNase_T"/>
    <property type="match status" value="1"/>
</dbReference>
<dbReference type="InterPro" id="IPR036397">
    <property type="entry name" value="RNaseH_sf"/>
</dbReference>
<dbReference type="PROSITE" id="PS50164">
    <property type="entry name" value="GIY_YIG"/>
    <property type="match status" value="1"/>
</dbReference>
<dbReference type="PANTHER" id="PTHR30231">
    <property type="entry name" value="DNA POLYMERASE III SUBUNIT EPSILON"/>
    <property type="match status" value="1"/>
</dbReference>
<accession>A0A084K0C2</accession>
<dbReference type="AlphaFoldDB" id="A0A084K0C2"/>
<comment type="function">
    <text evidence="1">DNA polymerase III is a complex, multichain enzyme responsible for most of the replicative synthesis in bacteria. The epsilon subunit contain the editing function and is a proofreading 3'-5' exonuclease.</text>
</comment>
<dbReference type="CDD" id="cd06127">
    <property type="entry name" value="DEDDh"/>
    <property type="match status" value="1"/>
</dbReference>
<gene>
    <name evidence="4" type="ORF">IL45_00035</name>
    <name evidence="5" type="ORF">LY02_02764</name>
</gene>
<protein>
    <submittedName>
        <fullName evidence="5">DNA polymerase-3 subunit epsilon</fullName>
    </submittedName>
    <submittedName>
        <fullName evidence="4">Exonuclease</fullName>
    </submittedName>
</protein>
<dbReference type="OrthoDB" id="9803913at2"/>
<evidence type="ECO:0000259" key="3">
    <source>
        <dbReference type="PROSITE" id="PS50164"/>
    </source>
</evidence>
<feature type="domain" description="GIY-YIG" evidence="3">
    <location>
        <begin position="195"/>
        <end position="271"/>
    </location>
</feature>
<dbReference type="Gene3D" id="3.40.1440.10">
    <property type="entry name" value="GIY-YIG endonuclease"/>
    <property type="match status" value="1"/>
</dbReference>
<evidence type="ECO:0000256" key="1">
    <source>
        <dbReference type="ARBA" id="ARBA00025483"/>
    </source>
</evidence>
<dbReference type="SUPFAM" id="SSF82771">
    <property type="entry name" value="GIY-YIG endonuclease"/>
    <property type="match status" value="1"/>
</dbReference>
<evidence type="ECO:0000256" key="2">
    <source>
        <dbReference type="ARBA" id="ARBA00026073"/>
    </source>
</evidence>
<dbReference type="GO" id="GO:0003677">
    <property type="term" value="F:DNA binding"/>
    <property type="evidence" value="ECO:0007669"/>
    <property type="project" value="InterPro"/>
</dbReference>
<dbReference type="RefSeq" id="WP_036578889.1">
    <property type="nucleotide sequence ID" value="NZ_JPJI01000003.1"/>
</dbReference>
<dbReference type="CDD" id="cd10434">
    <property type="entry name" value="GIY-YIG_UvrC_Cho"/>
    <property type="match status" value="1"/>
</dbReference>
<comment type="caution">
    <text evidence="4">The sequence shown here is derived from an EMBL/GenBank/DDBJ whole genome shotgun (WGS) entry which is preliminary data.</text>
</comment>